<dbReference type="AlphaFoldDB" id="A0A0J6V7W1"/>
<name>A0A0J6V7W1_9HYPH</name>
<sequence>MRNVNLGKRTVADIDGQVAKVLRGLGSPEPPINLHIVRDLLKLDRGYYSTTDDSLLKEMFSRLKVGGKQVLMRPTLLADAVRTLSLKALYLPDQSKRSVTE</sequence>
<accession>A0A0J6V7W1</accession>
<evidence type="ECO:0000313" key="2">
    <source>
        <dbReference type="Proteomes" id="UP000035955"/>
    </source>
</evidence>
<gene>
    <name evidence="1" type="ORF">VQ02_17990</name>
</gene>
<reference evidence="1 2" key="1">
    <citation type="submission" date="2015-03" db="EMBL/GenBank/DDBJ databases">
        <title>Genome sequencing of Methylobacterium variabile DSM 16961.</title>
        <authorList>
            <person name="Chaudhry V."/>
            <person name="Patil P.B."/>
        </authorList>
    </citation>
    <scope>NUCLEOTIDE SEQUENCE [LARGE SCALE GENOMIC DNA]</scope>
    <source>
        <strain evidence="1 2">DSM 16961</strain>
    </source>
</reference>
<organism evidence="1 2">
    <name type="scientific">Methylobacterium variabile</name>
    <dbReference type="NCBI Taxonomy" id="298794"/>
    <lineage>
        <taxon>Bacteria</taxon>
        <taxon>Pseudomonadati</taxon>
        <taxon>Pseudomonadota</taxon>
        <taxon>Alphaproteobacteria</taxon>
        <taxon>Hyphomicrobiales</taxon>
        <taxon>Methylobacteriaceae</taxon>
        <taxon>Methylobacterium</taxon>
    </lineage>
</organism>
<comment type="caution">
    <text evidence="1">The sequence shown here is derived from an EMBL/GenBank/DDBJ whole genome shotgun (WGS) entry which is preliminary data.</text>
</comment>
<dbReference type="Proteomes" id="UP000035955">
    <property type="component" value="Unassembled WGS sequence"/>
</dbReference>
<keyword evidence="2" id="KW-1185">Reference proteome</keyword>
<protein>
    <submittedName>
        <fullName evidence="1">Peptidase</fullName>
    </submittedName>
</protein>
<evidence type="ECO:0000313" key="1">
    <source>
        <dbReference type="EMBL" id="KMO35016.1"/>
    </source>
</evidence>
<dbReference type="EMBL" id="LABY01000124">
    <property type="protein sequence ID" value="KMO35016.1"/>
    <property type="molecule type" value="Genomic_DNA"/>
</dbReference>
<proteinExistence type="predicted"/>
<feature type="non-terminal residue" evidence="1">
    <location>
        <position position="101"/>
    </location>
</feature>